<evidence type="ECO:0000313" key="1">
    <source>
        <dbReference type="EMBL" id="MBU2670221.1"/>
    </source>
</evidence>
<proteinExistence type="predicted"/>
<protein>
    <submittedName>
        <fullName evidence="1">Uncharacterized protein</fullName>
    </submittedName>
</protein>
<reference evidence="1 2" key="1">
    <citation type="submission" date="2021-06" db="EMBL/GenBank/DDBJ databases">
        <title>Actinoplanes lichenicola sp. nov., and Actinoplanes ovalisporus sp. nov., isolated from lichen in Thailand.</title>
        <authorList>
            <person name="Saeng-In P."/>
            <person name="Kanchanasin P."/>
            <person name="Yuki M."/>
            <person name="Kudo T."/>
            <person name="Ohkuma M."/>
            <person name="Phongsopitanun W."/>
            <person name="Tanasupawat S."/>
        </authorList>
    </citation>
    <scope>NUCLEOTIDE SEQUENCE [LARGE SCALE GENOMIC DNA]</scope>
    <source>
        <strain evidence="1 2">NBRC 110975</strain>
    </source>
</reference>
<organism evidence="1 2">
    <name type="scientific">Paractinoplanes bogorensis</name>
    <dbReference type="NCBI Taxonomy" id="1610840"/>
    <lineage>
        <taxon>Bacteria</taxon>
        <taxon>Bacillati</taxon>
        <taxon>Actinomycetota</taxon>
        <taxon>Actinomycetes</taxon>
        <taxon>Micromonosporales</taxon>
        <taxon>Micromonosporaceae</taxon>
        <taxon>Paractinoplanes</taxon>
    </lineage>
</organism>
<evidence type="ECO:0000313" key="2">
    <source>
        <dbReference type="Proteomes" id="UP001519654"/>
    </source>
</evidence>
<comment type="caution">
    <text evidence="1">The sequence shown here is derived from an EMBL/GenBank/DDBJ whole genome shotgun (WGS) entry which is preliminary data.</text>
</comment>
<dbReference type="RefSeq" id="WP_215795445.1">
    <property type="nucleotide sequence ID" value="NZ_JAHKKG010000018.1"/>
</dbReference>
<keyword evidence="2" id="KW-1185">Reference proteome</keyword>
<accession>A0ABS5Z4B7</accession>
<dbReference type="Proteomes" id="UP001519654">
    <property type="component" value="Unassembled WGS sequence"/>
</dbReference>
<name>A0ABS5Z4B7_9ACTN</name>
<gene>
    <name evidence="1" type="ORF">KOI35_42645</name>
</gene>
<sequence length="202" mass="21652">MTVNYEPKFRHVDWVDNVDRVRAAGDNGFNDRFHSLENEFDLIAGVVDDVGKELDRLGRAPTAQEVNTTLAPTLTTLGDRWDHVLGGAVKPPGATQASGFMAVQLPQGVTILRLAIFGRKDSGNLEVGLRRQSIAAGATTELIVSISAPNGSFTGPPKGAPPGAISRVDNDQFRYYLTAELDTAPGNAVVRLDAFQITHIAS</sequence>
<dbReference type="EMBL" id="JAHKKG010000018">
    <property type="protein sequence ID" value="MBU2670221.1"/>
    <property type="molecule type" value="Genomic_DNA"/>
</dbReference>